<sequence length="390" mass="43718">VKKLREVGATAKDIWSNLEILQGYDLFDDKVDLYMKSQLVGKGPFPVHLFLAKSMSSFREQLAVGSEIDVVAQLLDVSVADIRGCWGFRKYNTEKLQYKVKMCLAAGISKINIFNNLGELIKLPVEQCHAVTTCFRASGLPASVFVLREMVSAAKLNGYGSDRGPKNKNVHSENTVQTCADICTAHLDEDWVGDSKMLCPENIQVPTVENNHLGLKYSASSTKKHRRMILELINHLLKLDRAMLTTMLECRMDVSSVLMLDVQKNLEYLICKHYTRDHIAKCPLILAHPHRDLARVISEVDRLIMLQLQSALVPPSSSDSFSDLLSRPSLTFEAVVGGGGKALKVKLVEEIKMENLYVFRHSLLASPEQRLNAFQYFLEKETSFSLASVD</sequence>
<name>A0A8S3YED6_9EUPU</name>
<protein>
    <submittedName>
        <fullName evidence="1">Uncharacterized protein</fullName>
    </submittedName>
</protein>
<dbReference type="AlphaFoldDB" id="A0A8S3YED6"/>
<dbReference type="Proteomes" id="UP000678393">
    <property type="component" value="Unassembled WGS sequence"/>
</dbReference>
<feature type="non-terminal residue" evidence="1">
    <location>
        <position position="390"/>
    </location>
</feature>
<proteinExistence type="predicted"/>
<evidence type="ECO:0000313" key="1">
    <source>
        <dbReference type="EMBL" id="CAG5114864.1"/>
    </source>
</evidence>
<comment type="caution">
    <text evidence="1">The sequence shown here is derived from an EMBL/GenBank/DDBJ whole genome shotgun (WGS) entry which is preliminary data.</text>
</comment>
<dbReference type="OrthoDB" id="6159616at2759"/>
<dbReference type="EMBL" id="CAJHNH020000047">
    <property type="protein sequence ID" value="CAG5114864.1"/>
    <property type="molecule type" value="Genomic_DNA"/>
</dbReference>
<accession>A0A8S3YED6</accession>
<gene>
    <name evidence="1" type="ORF">CUNI_LOCUS422</name>
</gene>
<organism evidence="1 2">
    <name type="scientific">Candidula unifasciata</name>
    <dbReference type="NCBI Taxonomy" id="100452"/>
    <lineage>
        <taxon>Eukaryota</taxon>
        <taxon>Metazoa</taxon>
        <taxon>Spiralia</taxon>
        <taxon>Lophotrochozoa</taxon>
        <taxon>Mollusca</taxon>
        <taxon>Gastropoda</taxon>
        <taxon>Heterobranchia</taxon>
        <taxon>Euthyneura</taxon>
        <taxon>Panpulmonata</taxon>
        <taxon>Eupulmonata</taxon>
        <taxon>Stylommatophora</taxon>
        <taxon>Helicina</taxon>
        <taxon>Helicoidea</taxon>
        <taxon>Geomitridae</taxon>
        <taxon>Candidula</taxon>
    </lineage>
</organism>
<reference evidence="1" key="1">
    <citation type="submission" date="2021-04" db="EMBL/GenBank/DDBJ databases">
        <authorList>
            <consortium name="Molecular Ecology Group"/>
        </authorList>
    </citation>
    <scope>NUCLEOTIDE SEQUENCE</scope>
</reference>
<keyword evidence="2" id="KW-1185">Reference proteome</keyword>
<evidence type="ECO:0000313" key="2">
    <source>
        <dbReference type="Proteomes" id="UP000678393"/>
    </source>
</evidence>